<dbReference type="InterPro" id="IPR036371">
    <property type="entry name" value="TPK_B1-bd_sf"/>
</dbReference>
<evidence type="ECO:0000256" key="2">
    <source>
        <dbReference type="ARBA" id="ARBA00022741"/>
    </source>
</evidence>
<dbReference type="SUPFAM" id="SSF63862">
    <property type="entry name" value="Thiamin pyrophosphokinase, substrate-binding domain"/>
    <property type="match status" value="1"/>
</dbReference>
<dbReference type="Proteomes" id="UP000187172">
    <property type="component" value="Unassembled WGS sequence"/>
</dbReference>
<feature type="domain" description="Thiamin pyrophosphokinase thiamin-binding" evidence="6">
    <location>
        <begin position="141"/>
        <end position="207"/>
    </location>
</feature>
<dbReference type="SUPFAM" id="SSF63999">
    <property type="entry name" value="Thiamin pyrophosphokinase, catalytic domain"/>
    <property type="match status" value="1"/>
</dbReference>
<keyword evidence="8" id="KW-1185">Reference proteome</keyword>
<evidence type="ECO:0000256" key="1">
    <source>
        <dbReference type="ARBA" id="ARBA00022679"/>
    </source>
</evidence>
<dbReference type="GO" id="GO:0005524">
    <property type="term" value="F:ATP binding"/>
    <property type="evidence" value="ECO:0007669"/>
    <property type="project" value="UniProtKB-KW"/>
</dbReference>
<keyword evidence="3 7" id="KW-0418">Kinase</keyword>
<dbReference type="GO" id="GO:0016301">
    <property type="term" value="F:kinase activity"/>
    <property type="evidence" value="ECO:0007669"/>
    <property type="project" value="UniProtKB-KW"/>
</dbReference>
<dbReference type="Pfam" id="PF04263">
    <property type="entry name" value="TPK_catalytic"/>
    <property type="match status" value="1"/>
</dbReference>
<sequence length="213" mass="23439">MEQKRVLIFSGGDLHKQYLKEIRPSDFLIGADRGALFLIENNYKPDLAVGDFDSISPADLQKVRSGSKQLIDCDPIDKDLTDTELALDLAIKEQPDIILLMGVTGSRLDHTLANIQMMNRVLQHHISCALLDRNNYMTLTGSSIEVQDRGYKYVSLLPMTPEVTGITLTGFQYPLDNATLKMGESLGISNQLTGSQGTITVEGGLLLVIQSND</sequence>
<dbReference type="InterPro" id="IPR053149">
    <property type="entry name" value="TPK"/>
</dbReference>
<evidence type="ECO:0000259" key="6">
    <source>
        <dbReference type="SMART" id="SM00983"/>
    </source>
</evidence>
<organism evidence="7 8">
    <name type="scientific">Paenibacillus rhizosphaerae</name>
    <dbReference type="NCBI Taxonomy" id="297318"/>
    <lineage>
        <taxon>Bacteria</taxon>
        <taxon>Bacillati</taxon>
        <taxon>Bacillota</taxon>
        <taxon>Bacilli</taxon>
        <taxon>Bacillales</taxon>
        <taxon>Paenibacillaceae</taxon>
        <taxon>Paenibacillus</taxon>
    </lineage>
</organism>
<dbReference type="PANTHER" id="PTHR41299:SF1">
    <property type="entry name" value="THIAMINE PYROPHOSPHOKINASE"/>
    <property type="match status" value="1"/>
</dbReference>
<reference evidence="7 8" key="1">
    <citation type="submission" date="2016-11" db="EMBL/GenBank/DDBJ databases">
        <title>Paenibacillus species isolates.</title>
        <authorList>
            <person name="Beno S.M."/>
        </authorList>
    </citation>
    <scope>NUCLEOTIDE SEQUENCE [LARGE SCALE GENOMIC DNA]</scope>
    <source>
        <strain evidence="7 8">FSL R5-0378</strain>
    </source>
</reference>
<keyword evidence="2" id="KW-0547">Nucleotide-binding</keyword>
<dbReference type="Pfam" id="PF04265">
    <property type="entry name" value="TPK_B1_binding"/>
    <property type="match status" value="1"/>
</dbReference>
<dbReference type="GO" id="GO:0009229">
    <property type="term" value="P:thiamine diphosphate biosynthetic process"/>
    <property type="evidence" value="ECO:0007669"/>
    <property type="project" value="InterPro"/>
</dbReference>
<evidence type="ECO:0000256" key="4">
    <source>
        <dbReference type="ARBA" id="ARBA00022840"/>
    </source>
</evidence>
<dbReference type="Gene3D" id="3.40.50.10240">
    <property type="entry name" value="Thiamin pyrophosphokinase, catalytic domain"/>
    <property type="match status" value="1"/>
</dbReference>
<dbReference type="InterPro" id="IPR006282">
    <property type="entry name" value="Thi_PPkinase"/>
</dbReference>
<dbReference type="GO" id="GO:0006772">
    <property type="term" value="P:thiamine metabolic process"/>
    <property type="evidence" value="ECO:0007669"/>
    <property type="project" value="UniProtKB-UniRule"/>
</dbReference>
<dbReference type="InterPro" id="IPR036759">
    <property type="entry name" value="TPK_catalytic_sf"/>
</dbReference>
<dbReference type="InterPro" id="IPR007373">
    <property type="entry name" value="Thiamin_PyroPKinase_B1-bd"/>
</dbReference>
<proteinExistence type="predicted"/>
<evidence type="ECO:0000256" key="3">
    <source>
        <dbReference type="ARBA" id="ARBA00022777"/>
    </source>
</evidence>
<evidence type="ECO:0000313" key="8">
    <source>
        <dbReference type="Proteomes" id="UP000187172"/>
    </source>
</evidence>
<dbReference type="AlphaFoldDB" id="A0A1R1EPC0"/>
<keyword evidence="4" id="KW-0067">ATP-binding</keyword>
<dbReference type="SMART" id="SM00983">
    <property type="entry name" value="TPK_B1_binding"/>
    <property type="match status" value="1"/>
</dbReference>
<dbReference type="NCBIfam" id="TIGR01378">
    <property type="entry name" value="thi_PPkinase"/>
    <property type="match status" value="1"/>
</dbReference>
<comment type="caution">
    <text evidence="7">The sequence shown here is derived from an EMBL/GenBank/DDBJ whole genome shotgun (WGS) entry which is preliminary data.</text>
</comment>
<protein>
    <recommendedName>
        <fullName evidence="5">Thiamine diphosphokinase</fullName>
        <ecNumber evidence="5">2.7.6.2</ecNumber>
    </recommendedName>
</protein>
<dbReference type="RefSeq" id="WP_076171326.1">
    <property type="nucleotide sequence ID" value="NZ_MRTP01000004.1"/>
</dbReference>
<dbReference type="EMBL" id="MRTP01000004">
    <property type="protein sequence ID" value="OMF53684.1"/>
    <property type="molecule type" value="Genomic_DNA"/>
</dbReference>
<dbReference type="EC" id="2.7.6.2" evidence="5"/>
<keyword evidence="1" id="KW-0808">Transferase</keyword>
<dbReference type="GO" id="GO:0030975">
    <property type="term" value="F:thiamine binding"/>
    <property type="evidence" value="ECO:0007669"/>
    <property type="project" value="InterPro"/>
</dbReference>
<evidence type="ECO:0000313" key="7">
    <source>
        <dbReference type="EMBL" id="OMF53684.1"/>
    </source>
</evidence>
<dbReference type="PANTHER" id="PTHR41299">
    <property type="entry name" value="THIAMINE PYROPHOSPHOKINASE"/>
    <property type="match status" value="1"/>
</dbReference>
<gene>
    <name evidence="7" type="ORF">BK138_17810</name>
</gene>
<dbReference type="GO" id="GO:0004788">
    <property type="term" value="F:thiamine diphosphokinase activity"/>
    <property type="evidence" value="ECO:0007669"/>
    <property type="project" value="UniProtKB-UniRule"/>
</dbReference>
<dbReference type="STRING" id="297318.BK138_17810"/>
<dbReference type="CDD" id="cd07995">
    <property type="entry name" value="TPK"/>
    <property type="match status" value="1"/>
</dbReference>
<name>A0A1R1EPC0_9BACL</name>
<evidence type="ECO:0000256" key="5">
    <source>
        <dbReference type="NCBIfam" id="TIGR01378"/>
    </source>
</evidence>
<accession>A0A1R1EPC0</accession>
<dbReference type="InterPro" id="IPR007371">
    <property type="entry name" value="TPK_catalytic"/>
</dbReference>